<name>A0A4Q5LFV3_9BACT</name>
<sequence length="455" mass="48370">MRHSLLLLGLLAATTLPARAQWVLQPISFASQDHEPEVIAALDANTAWTAANFRFYRAAPPQVARTADGGATWRVSTVPVPTGSQGNGVMDLSALDANTAWIAVANHFSGPAEGSIRKTTDGGLTWTTQTTAAEFPVNGAQPSFVHFFDGSTGICGGGYGGDPSFRLFTSSNGGTTWTRVPASRLPALLPNENGLAATYARGNTIWISTSLGRVLRSPDRGLTWTVGSTGQPNGLASLAFRDDLHGLAVYAYNRNNLLLRTTDGGLTWTVVNYSGPLRGDMAVQLVRGSNTYFSLSAAPLLNRGSVISTDDGQTWTALETTFLHGYAADFASPTAGWVTQFEPDADGDPNGSRGLHKYVGTPLPTRASQPQAALGAYPNPSTDGRFRLPLDAALRQTATQMQVYDALGRLVLRQDVLKDAGQQLLDLGTQPAGWDLVVVPTPAGPRQQRVLVQPR</sequence>
<dbReference type="Gene3D" id="2.120.10.10">
    <property type="match status" value="1"/>
</dbReference>
<dbReference type="CDD" id="cd15482">
    <property type="entry name" value="Sialidase_non-viral"/>
    <property type="match status" value="1"/>
</dbReference>
<gene>
    <name evidence="2" type="ORF">EWM57_01050</name>
</gene>
<accession>A0A4Q5LFV3</accession>
<organism evidence="2 3">
    <name type="scientific">Hymenobacter persicinus</name>
    <dbReference type="NCBI Taxonomy" id="2025506"/>
    <lineage>
        <taxon>Bacteria</taxon>
        <taxon>Pseudomonadati</taxon>
        <taxon>Bacteroidota</taxon>
        <taxon>Cytophagia</taxon>
        <taxon>Cytophagales</taxon>
        <taxon>Hymenobacteraceae</taxon>
        <taxon>Hymenobacter</taxon>
    </lineage>
</organism>
<dbReference type="Gene3D" id="2.130.10.10">
    <property type="entry name" value="YVTN repeat-like/Quinoprotein amine dehydrogenase"/>
    <property type="match status" value="1"/>
</dbReference>
<proteinExistence type="predicted"/>
<dbReference type="EMBL" id="SEWE01000002">
    <property type="protein sequence ID" value="RYU84311.1"/>
    <property type="molecule type" value="Genomic_DNA"/>
</dbReference>
<dbReference type="Proteomes" id="UP000294155">
    <property type="component" value="Unassembled WGS sequence"/>
</dbReference>
<dbReference type="InterPro" id="IPR015943">
    <property type="entry name" value="WD40/YVTN_repeat-like_dom_sf"/>
</dbReference>
<keyword evidence="3" id="KW-1185">Reference proteome</keyword>
<feature type="chain" id="PRO_5020271361" description="T9SS type A sorting domain-containing protein" evidence="1">
    <location>
        <begin position="21"/>
        <end position="455"/>
    </location>
</feature>
<dbReference type="PANTHER" id="PTHR47199:SF2">
    <property type="entry name" value="PHOTOSYSTEM II STABILITY_ASSEMBLY FACTOR HCF136, CHLOROPLASTIC"/>
    <property type="match status" value="1"/>
</dbReference>
<keyword evidence="1" id="KW-0732">Signal</keyword>
<dbReference type="RefSeq" id="WP_129919278.1">
    <property type="nucleotide sequence ID" value="NZ_SEWE01000002.1"/>
</dbReference>
<reference evidence="2 3" key="1">
    <citation type="submission" date="2019-02" db="EMBL/GenBank/DDBJ databases">
        <title>Bacterial novel species isolated from soil.</title>
        <authorList>
            <person name="Jung H.-Y."/>
        </authorList>
    </citation>
    <scope>NUCLEOTIDE SEQUENCE [LARGE SCALE GENOMIC DNA]</scope>
    <source>
        <strain evidence="2 3">1-3-3-3</strain>
    </source>
</reference>
<comment type="caution">
    <text evidence="2">The sequence shown here is derived from an EMBL/GenBank/DDBJ whole genome shotgun (WGS) entry which is preliminary data.</text>
</comment>
<evidence type="ECO:0000313" key="3">
    <source>
        <dbReference type="Proteomes" id="UP000294155"/>
    </source>
</evidence>
<evidence type="ECO:0008006" key="4">
    <source>
        <dbReference type="Google" id="ProtNLM"/>
    </source>
</evidence>
<feature type="signal peptide" evidence="1">
    <location>
        <begin position="1"/>
        <end position="20"/>
    </location>
</feature>
<dbReference type="OrthoDB" id="610388at2"/>
<dbReference type="AlphaFoldDB" id="A0A4Q5LFV3"/>
<evidence type="ECO:0000256" key="1">
    <source>
        <dbReference type="SAM" id="SignalP"/>
    </source>
</evidence>
<evidence type="ECO:0000313" key="2">
    <source>
        <dbReference type="EMBL" id="RYU84311.1"/>
    </source>
</evidence>
<dbReference type="SUPFAM" id="SSF110296">
    <property type="entry name" value="Oligoxyloglucan reducing end-specific cellobiohydrolase"/>
    <property type="match status" value="1"/>
</dbReference>
<protein>
    <recommendedName>
        <fullName evidence="4">T9SS type A sorting domain-containing protein</fullName>
    </recommendedName>
</protein>
<dbReference type="PANTHER" id="PTHR47199">
    <property type="entry name" value="PHOTOSYSTEM II STABILITY/ASSEMBLY FACTOR HCF136, CHLOROPLASTIC"/>
    <property type="match status" value="1"/>
</dbReference>